<dbReference type="EMBL" id="FMAK01000038">
    <property type="protein sequence ID" value="SCB69224.1"/>
    <property type="molecule type" value="Genomic_DNA"/>
</dbReference>
<organism evidence="1 2">
    <name type="scientific">Bacillus mycoides</name>
    <dbReference type="NCBI Taxonomy" id="1405"/>
    <lineage>
        <taxon>Bacteria</taxon>
        <taxon>Bacillati</taxon>
        <taxon>Bacillota</taxon>
        <taxon>Bacilli</taxon>
        <taxon>Bacillales</taxon>
        <taxon>Bacillaceae</taxon>
        <taxon>Bacillus</taxon>
        <taxon>Bacillus cereus group</taxon>
    </lineage>
</organism>
<reference evidence="1 2" key="1">
    <citation type="submission" date="2016-08" db="EMBL/GenBank/DDBJ databases">
        <authorList>
            <person name="Seilhamer J.J."/>
        </authorList>
    </citation>
    <scope>NUCLEOTIDE SEQUENCE [LARGE SCALE GENOMIC DNA]</scope>
    <source>
        <strain evidence="1 2">SDA_GO95</strain>
    </source>
</reference>
<sequence length="29" mass="3518">MLIWSSVERVYSYNDKLNIQCTEEKKLLN</sequence>
<evidence type="ECO:0000313" key="2">
    <source>
        <dbReference type="Proteomes" id="UP000195696"/>
    </source>
</evidence>
<accession>A0A1G4EMR1</accession>
<name>A0A1G4EMR1_BACMY</name>
<evidence type="ECO:0000313" key="1">
    <source>
        <dbReference type="EMBL" id="SCB69224.1"/>
    </source>
</evidence>
<dbReference type="Proteomes" id="UP000195696">
    <property type="component" value="Unassembled WGS sequence"/>
</dbReference>
<proteinExistence type="predicted"/>
<dbReference type="AlphaFoldDB" id="A0A1G4EMR1"/>
<protein>
    <submittedName>
        <fullName evidence="1">Uncharacterized protein</fullName>
    </submittedName>
</protein>
<gene>
    <name evidence="1" type="ORF">BWGO95_03381</name>
</gene>